<reference evidence="2 3" key="1">
    <citation type="submission" date="2015-10" db="EMBL/GenBank/DDBJ databases">
        <title>Full genome of DAOMC 229536 Phialocephala scopiformis, a fungal endophyte of spruce producing the potent anti-insectan compound rugulosin.</title>
        <authorList>
            <consortium name="DOE Joint Genome Institute"/>
            <person name="Walker A.K."/>
            <person name="Frasz S.L."/>
            <person name="Seifert K.A."/>
            <person name="Miller J.D."/>
            <person name="Mondo S.J."/>
            <person name="Labutti K."/>
            <person name="Lipzen A."/>
            <person name="Dockter R."/>
            <person name="Kennedy M."/>
            <person name="Grigoriev I.V."/>
            <person name="Spatafora J.W."/>
        </authorList>
    </citation>
    <scope>NUCLEOTIDE SEQUENCE [LARGE SCALE GENOMIC DNA]</scope>
    <source>
        <strain evidence="2 3">CBS 120377</strain>
    </source>
</reference>
<dbReference type="SUPFAM" id="SSF56399">
    <property type="entry name" value="ADP-ribosylation"/>
    <property type="match status" value="1"/>
</dbReference>
<dbReference type="GeneID" id="28822019"/>
<proteinExistence type="predicted"/>
<dbReference type="OrthoDB" id="3335358at2759"/>
<organism evidence="2 3">
    <name type="scientific">Mollisia scopiformis</name>
    <name type="common">Conifer needle endophyte fungus</name>
    <name type="synonym">Phialocephala scopiformis</name>
    <dbReference type="NCBI Taxonomy" id="149040"/>
    <lineage>
        <taxon>Eukaryota</taxon>
        <taxon>Fungi</taxon>
        <taxon>Dikarya</taxon>
        <taxon>Ascomycota</taxon>
        <taxon>Pezizomycotina</taxon>
        <taxon>Leotiomycetes</taxon>
        <taxon>Helotiales</taxon>
        <taxon>Mollisiaceae</taxon>
        <taxon>Mollisia</taxon>
    </lineage>
</organism>
<evidence type="ECO:0008006" key="4">
    <source>
        <dbReference type="Google" id="ProtNLM"/>
    </source>
</evidence>
<protein>
    <recommendedName>
        <fullName evidence="4">DUF952 domain-containing protein</fullName>
    </recommendedName>
</protein>
<dbReference type="RefSeq" id="XP_018065959.1">
    <property type="nucleotide sequence ID" value="XM_018212293.1"/>
</dbReference>
<dbReference type="KEGG" id="psco:LY89DRAFT_654287"/>
<dbReference type="Proteomes" id="UP000070700">
    <property type="component" value="Unassembled WGS sequence"/>
</dbReference>
<accession>A0A194WVB2</accession>
<name>A0A194WVB2_MOLSC</name>
<dbReference type="AlphaFoldDB" id="A0A194WVB2"/>
<evidence type="ECO:0000313" key="2">
    <source>
        <dbReference type="EMBL" id="KUJ11604.1"/>
    </source>
</evidence>
<sequence>MSTNTNTTPTPLPKYIYKILPSSPTPPSPLPPNLPLSPLDRRDTFLHFSTSAQILGTLQNFFKSEKHVWILRVPYERVEKFVKWEDARGKGPDEKGGCWDVEGSRGLFPHVYGNGEAGDECGLRLGREEVDEVGRWERGGEEWGKEGWPFGEDEPKE</sequence>
<dbReference type="PANTHER" id="PTHR34129">
    <property type="entry name" value="BLR1139 PROTEIN"/>
    <property type="match status" value="1"/>
</dbReference>
<dbReference type="Gene3D" id="3.20.170.20">
    <property type="entry name" value="Protein of unknown function DUF952"/>
    <property type="match status" value="1"/>
</dbReference>
<gene>
    <name evidence="2" type="ORF">LY89DRAFT_654287</name>
</gene>
<dbReference type="Pfam" id="PF06108">
    <property type="entry name" value="DUF952"/>
    <property type="match status" value="1"/>
</dbReference>
<keyword evidence="3" id="KW-1185">Reference proteome</keyword>
<evidence type="ECO:0000256" key="1">
    <source>
        <dbReference type="SAM" id="MobiDB-lite"/>
    </source>
</evidence>
<dbReference type="InterPro" id="IPR009297">
    <property type="entry name" value="DUF952"/>
</dbReference>
<evidence type="ECO:0000313" key="3">
    <source>
        <dbReference type="Proteomes" id="UP000070700"/>
    </source>
</evidence>
<dbReference type="PANTHER" id="PTHR34129:SF1">
    <property type="entry name" value="DUF952 DOMAIN-CONTAINING PROTEIN"/>
    <property type="match status" value="1"/>
</dbReference>
<dbReference type="STRING" id="149040.A0A194WVB2"/>
<dbReference type="EMBL" id="KQ947426">
    <property type="protein sequence ID" value="KUJ11604.1"/>
    <property type="molecule type" value="Genomic_DNA"/>
</dbReference>
<feature type="region of interest" description="Disordered" evidence="1">
    <location>
        <begin position="138"/>
        <end position="157"/>
    </location>
</feature>
<dbReference type="InParanoid" id="A0A194WVB2"/>